<accession>A0A8S1Y5S4</accession>
<sequence>MRRLNRKNQHPAHSRKYGLSNAQDHPLEFVSMFFQLNEYQWSYHDTHQPQYLSKHSAQQYSHLILNDNFINPALKWLILIQKVFLLCERLIEIFQTNQTDEKLQAKLYYDEFSIQQSFQIKSKQKLFQPLSKLLTQNNYNYIIICASTQT</sequence>
<protein>
    <submittedName>
        <fullName evidence="1">Uncharacterized protein</fullName>
    </submittedName>
</protein>
<name>A0A8S1Y5S4_PAROT</name>
<dbReference type="AlphaFoldDB" id="A0A8S1Y5S4"/>
<evidence type="ECO:0000313" key="1">
    <source>
        <dbReference type="EMBL" id="CAD8208633.1"/>
    </source>
</evidence>
<evidence type="ECO:0000313" key="2">
    <source>
        <dbReference type="Proteomes" id="UP000683925"/>
    </source>
</evidence>
<dbReference type="Proteomes" id="UP000683925">
    <property type="component" value="Unassembled WGS sequence"/>
</dbReference>
<reference evidence="1" key="1">
    <citation type="submission" date="2021-01" db="EMBL/GenBank/DDBJ databases">
        <authorList>
            <consortium name="Genoscope - CEA"/>
            <person name="William W."/>
        </authorList>
    </citation>
    <scope>NUCLEOTIDE SEQUENCE</scope>
</reference>
<dbReference type="EMBL" id="CAJJDP010000145">
    <property type="protein sequence ID" value="CAD8208633.1"/>
    <property type="molecule type" value="Genomic_DNA"/>
</dbReference>
<proteinExistence type="predicted"/>
<keyword evidence="2" id="KW-1185">Reference proteome</keyword>
<organism evidence="1 2">
    <name type="scientific">Paramecium octaurelia</name>
    <dbReference type="NCBI Taxonomy" id="43137"/>
    <lineage>
        <taxon>Eukaryota</taxon>
        <taxon>Sar</taxon>
        <taxon>Alveolata</taxon>
        <taxon>Ciliophora</taxon>
        <taxon>Intramacronucleata</taxon>
        <taxon>Oligohymenophorea</taxon>
        <taxon>Peniculida</taxon>
        <taxon>Parameciidae</taxon>
        <taxon>Paramecium</taxon>
    </lineage>
</organism>
<gene>
    <name evidence="1" type="ORF">POCTA_138.1.T1440163</name>
</gene>
<comment type="caution">
    <text evidence="1">The sequence shown here is derived from an EMBL/GenBank/DDBJ whole genome shotgun (WGS) entry which is preliminary data.</text>
</comment>